<reference evidence="1 2" key="1">
    <citation type="submission" date="2021-06" db="EMBL/GenBank/DDBJ databases">
        <authorList>
            <person name="Palmer J.M."/>
        </authorList>
    </citation>
    <scope>NUCLEOTIDE SEQUENCE [LARGE SCALE GENOMIC DNA]</scope>
    <source>
        <strain evidence="1 2">AS_MEX2019</strain>
        <tissue evidence="1">Muscle</tissue>
    </source>
</reference>
<accession>A0ABV0YE37</accession>
<evidence type="ECO:0000313" key="1">
    <source>
        <dbReference type="EMBL" id="MEQ2291768.1"/>
    </source>
</evidence>
<evidence type="ECO:0000313" key="2">
    <source>
        <dbReference type="Proteomes" id="UP001469553"/>
    </source>
</evidence>
<keyword evidence="2" id="KW-1185">Reference proteome</keyword>
<dbReference type="EMBL" id="JAHRIP010029397">
    <property type="protein sequence ID" value="MEQ2291768.1"/>
    <property type="molecule type" value="Genomic_DNA"/>
</dbReference>
<sequence>MSLCWQTDINSSAGSKNVIRLSIISSLQKQTVPDRKEDRITMVTCSVVSGQNGPPSHCWKLTLCSQSFLQTSPSPGQLFLSMVQRLGFGQSNREICRMK</sequence>
<comment type="caution">
    <text evidence="1">The sequence shown here is derived from an EMBL/GenBank/DDBJ whole genome shotgun (WGS) entry which is preliminary data.</text>
</comment>
<organism evidence="1 2">
    <name type="scientific">Ameca splendens</name>
    <dbReference type="NCBI Taxonomy" id="208324"/>
    <lineage>
        <taxon>Eukaryota</taxon>
        <taxon>Metazoa</taxon>
        <taxon>Chordata</taxon>
        <taxon>Craniata</taxon>
        <taxon>Vertebrata</taxon>
        <taxon>Euteleostomi</taxon>
        <taxon>Actinopterygii</taxon>
        <taxon>Neopterygii</taxon>
        <taxon>Teleostei</taxon>
        <taxon>Neoteleostei</taxon>
        <taxon>Acanthomorphata</taxon>
        <taxon>Ovalentaria</taxon>
        <taxon>Atherinomorphae</taxon>
        <taxon>Cyprinodontiformes</taxon>
        <taxon>Goodeidae</taxon>
        <taxon>Ameca</taxon>
    </lineage>
</organism>
<protein>
    <submittedName>
        <fullName evidence="1">Uncharacterized protein</fullName>
    </submittedName>
</protein>
<name>A0ABV0YE37_9TELE</name>
<gene>
    <name evidence="1" type="ORF">AMECASPLE_016307</name>
</gene>
<dbReference type="Proteomes" id="UP001469553">
    <property type="component" value="Unassembled WGS sequence"/>
</dbReference>
<proteinExistence type="predicted"/>